<dbReference type="InterPro" id="IPR003409">
    <property type="entry name" value="MORN"/>
</dbReference>
<dbReference type="FunFam" id="2.20.110.10:FF:000002">
    <property type="entry name" value="Phosphatidylinositol 4-phosphate 5-kinase 8"/>
    <property type="match status" value="1"/>
</dbReference>
<proteinExistence type="predicted"/>
<evidence type="ECO:0000256" key="2">
    <source>
        <dbReference type="SAM" id="MobiDB-lite"/>
    </source>
</evidence>
<feature type="region of interest" description="Disordered" evidence="2">
    <location>
        <begin position="691"/>
        <end position="733"/>
    </location>
</feature>
<comment type="caution">
    <text evidence="4">The sequence shown here is derived from an EMBL/GenBank/DDBJ whole genome shotgun (WGS) entry which is preliminary data.</text>
</comment>
<dbReference type="Gene3D" id="3.30.40.10">
    <property type="entry name" value="Zinc/RING finger domain, C3HC4 (zinc finger)"/>
    <property type="match status" value="1"/>
</dbReference>
<dbReference type="InterPro" id="IPR011993">
    <property type="entry name" value="PH-like_dom_sf"/>
</dbReference>
<feature type="compositionally biased region" description="Polar residues" evidence="2">
    <location>
        <begin position="619"/>
        <end position="634"/>
    </location>
</feature>
<dbReference type="Gene3D" id="2.20.110.10">
    <property type="entry name" value="Histone H3 K4-specific methyltransferase SET7/9 N-terminal domain"/>
    <property type="match status" value="8"/>
</dbReference>
<evidence type="ECO:0000259" key="3">
    <source>
        <dbReference type="PROSITE" id="PS50229"/>
    </source>
</evidence>
<protein>
    <recommendedName>
        <fullName evidence="3">WH1 domain-containing protein</fullName>
    </recommendedName>
</protein>
<dbReference type="InterPro" id="IPR013083">
    <property type="entry name" value="Znf_RING/FYVE/PHD"/>
</dbReference>
<feature type="region of interest" description="Disordered" evidence="2">
    <location>
        <begin position="1351"/>
        <end position="1415"/>
    </location>
</feature>
<dbReference type="InterPro" id="IPR000697">
    <property type="entry name" value="WH1/EVH1_dom"/>
</dbReference>
<dbReference type="InterPro" id="IPR002909">
    <property type="entry name" value="IPT_dom"/>
</dbReference>
<evidence type="ECO:0000313" key="5">
    <source>
        <dbReference type="Proteomes" id="UP000241769"/>
    </source>
</evidence>
<dbReference type="PROSITE" id="PS50229">
    <property type="entry name" value="WH1"/>
    <property type="match status" value="1"/>
</dbReference>
<dbReference type="OrthoDB" id="18857at2759"/>
<gene>
    <name evidence="4" type="ORF">PROFUN_02080</name>
</gene>
<name>A0A2P6NBB7_9EUKA</name>
<dbReference type="SUPFAM" id="SSF81296">
    <property type="entry name" value="E set domains"/>
    <property type="match status" value="2"/>
</dbReference>
<dbReference type="SUPFAM" id="SSF57903">
    <property type="entry name" value="FYVE/PHD zinc finger"/>
    <property type="match status" value="1"/>
</dbReference>
<dbReference type="SUPFAM" id="SSF82185">
    <property type="entry name" value="Histone H3 K4-specific methyltransferase SET7/9 N-terminal domain"/>
    <property type="match status" value="4"/>
</dbReference>
<feature type="region of interest" description="Disordered" evidence="2">
    <location>
        <begin position="614"/>
        <end position="652"/>
    </location>
</feature>
<dbReference type="PANTHER" id="PTHR43215:SF14">
    <property type="entry name" value="RADIAL SPOKE HEAD 1 HOMOLOG"/>
    <property type="match status" value="1"/>
</dbReference>
<sequence>MSIGCCVTLCQLHEGAQAQMLACGTGGQFKSCLLHRNAPRIRRMHFVKLAQGDTRGQSTPYVSQSQEGAGIAEITIIRREVLGQSTTVSRYDGNGWPQGQGTLYFADGYRYEGQWDQGQQHGKGTLWMNNGDIYEGDWFYGNMQGQGVLSSANGDVYEGQWMAGSQSGYGKLRFANGDIFEGQWIEGHTTGEGILIYALGGRYEGEWLNGLQHGYGKRTYADGMIYVGQWRGGQRSGRGILYTPEGQIRYDGEWQGGLQNGQGVFYYADGGVYNGQWQDGHRHGMGQRSYVDGNQYQGEWKEGWQCGQGVLRYANGDQYTGEWRDGQQNGFGTHKSVNGSRYEGQWEFGMRNGFGIKYYTDGSRYEGQWNNHWQNGTGYLIFPDGDNYHGEWRDGEMSGQGVFQCAEGGRYEGEWRNKRPNGRGICLYAEGERYEGEWRDGQSNGEGVIYYSDGTKFEGNWQDNQRNGGGTVHFSNGERYYCVFVNDQMDQSSAAVDLPDGVRCMSKLWVDAVLYYWNRNSNDWIPTGGVPEMAILAIYIDPSRTHCRIVGQNKNPPFGVILYQKLFRDTMVERESGDFCIWTSGSDRFGAKFNSEASADAFYNDLIQSLSGPRDTENSTEYLSPPRVNTTVSPGRTRKQSIKQQGLQKHMDKYKKERERLSFRLENMDRQKFATESMLSIPIDIKRLETETKESERDDETMMIGTTPPSSSPSMGRESAISTTEKQRVMKRTHSYTPSLENFGKSMRVYSNYSFSNLDKPGTIQQREFKNCSDTRTINRKMNVAPTEDTGATRDRYKIFRTARKETNVRREADHERITHKYSLLSFTVFSAINESQNNSSWFSRAPNPNAIAASTVAGHQDDSPFCHICKTMFTGLFKTKFVCPICLGTTCKNHSQRTHPLVPPKLYNNQQPVDVIMCDKCIDDITLSKKKDIWKREMEESMTKPIVKNTTLMMELMKTIELDLQKAREIMSIDIQGVHTRENEIHIKTLDKLLKEINIFFSNLEKAMKQVAGTIDETADKRQQSVVNNIKNVCQQFVSTYLPEFRIMSRELTMVSKLPITERREESYTLLKPRNTESQGMRKAVTLPTIVTVNPAVLPTSGGNIIITGENFSNRVKVYVVNEKENIQSNTATMRVEYIDSMEVKVSVPPGPEGPKKIRVINPDGGFADLNGIFQFFSALDQESDMLSTFVSAPSAFGDQEEEEEKKRPSASQSSSRFNRAVDIPKRGQVSPRSTPPSSYEERELSFPEGMQASHDVRKPNILSIEPAAAPLKGGNRIRIRGSGFASNSSVWIGGEKVLNVVYRLPHDQLHTLTFDAPPMRSPGFASLIITNPGGGTAEQSMGILYNESGPDATPRGRMATWSSAEPEKRGSRTSTIGHHLPNNPMRGTTGVKGSETRQASWTTGPSRVWGANK</sequence>
<dbReference type="Gene3D" id="2.30.29.30">
    <property type="entry name" value="Pleckstrin-homology domain (PH domain)/Phosphotyrosine-binding domain (PTB)"/>
    <property type="match status" value="1"/>
</dbReference>
<dbReference type="CDD" id="cd00065">
    <property type="entry name" value="FYVE_like_SF"/>
    <property type="match status" value="1"/>
</dbReference>
<dbReference type="InterPro" id="IPR013783">
    <property type="entry name" value="Ig-like_fold"/>
</dbReference>
<reference evidence="4 5" key="1">
    <citation type="journal article" date="2018" name="Genome Biol. Evol.">
        <title>Multiple Roots of Fruiting Body Formation in Amoebozoa.</title>
        <authorList>
            <person name="Hillmann F."/>
            <person name="Forbes G."/>
            <person name="Novohradska S."/>
            <person name="Ferling I."/>
            <person name="Riege K."/>
            <person name="Groth M."/>
            <person name="Westermann M."/>
            <person name="Marz M."/>
            <person name="Spaller T."/>
            <person name="Winckler T."/>
            <person name="Schaap P."/>
            <person name="Glockner G."/>
        </authorList>
    </citation>
    <scope>NUCLEOTIDE SEQUENCE [LARGE SCALE GENOMIC DNA]</scope>
    <source>
        <strain evidence="4 5">Jena</strain>
    </source>
</reference>
<dbReference type="Proteomes" id="UP000241769">
    <property type="component" value="Unassembled WGS sequence"/>
</dbReference>
<accession>A0A2P6NBB7</accession>
<dbReference type="PANTHER" id="PTHR43215">
    <property type="entry name" value="RADIAL SPOKE HEAD 1 HOMOLOG"/>
    <property type="match status" value="1"/>
</dbReference>
<dbReference type="GO" id="GO:0005829">
    <property type="term" value="C:cytosol"/>
    <property type="evidence" value="ECO:0007669"/>
    <property type="project" value="TreeGrafter"/>
</dbReference>
<keyword evidence="1" id="KW-0677">Repeat</keyword>
<dbReference type="InterPro" id="IPR011011">
    <property type="entry name" value="Znf_FYVE_PHD"/>
</dbReference>
<evidence type="ECO:0000313" key="4">
    <source>
        <dbReference type="EMBL" id="PRP81246.1"/>
    </source>
</evidence>
<evidence type="ECO:0000256" key="1">
    <source>
        <dbReference type="ARBA" id="ARBA00022737"/>
    </source>
</evidence>
<dbReference type="InterPro" id="IPR014756">
    <property type="entry name" value="Ig_E-set"/>
</dbReference>
<feature type="compositionally biased region" description="Polar residues" evidence="2">
    <location>
        <begin position="1398"/>
        <end position="1407"/>
    </location>
</feature>
<organism evidence="4 5">
    <name type="scientific">Planoprotostelium fungivorum</name>
    <dbReference type="NCBI Taxonomy" id="1890364"/>
    <lineage>
        <taxon>Eukaryota</taxon>
        <taxon>Amoebozoa</taxon>
        <taxon>Evosea</taxon>
        <taxon>Variosea</taxon>
        <taxon>Cavosteliida</taxon>
        <taxon>Cavosteliaceae</taxon>
        <taxon>Planoprotostelium</taxon>
    </lineage>
</organism>
<feature type="domain" description="WH1" evidence="3">
    <location>
        <begin position="498"/>
        <end position="613"/>
    </location>
</feature>
<dbReference type="InParanoid" id="A0A2P6NBB7"/>
<dbReference type="SMART" id="SM00698">
    <property type="entry name" value="MORN"/>
    <property type="match status" value="17"/>
</dbReference>
<dbReference type="Pfam" id="PF02493">
    <property type="entry name" value="MORN"/>
    <property type="match status" value="17"/>
</dbReference>
<keyword evidence="5" id="KW-1185">Reference proteome</keyword>
<feature type="region of interest" description="Disordered" evidence="2">
    <location>
        <begin position="1196"/>
        <end position="1247"/>
    </location>
</feature>
<dbReference type="SUPFAM" id="SSF50729">
    <property type="entry name" value="PH domain-like"/>
    <property type="match status" value="1"/>
</dbReference>
<dbReference type="EMBL" id="MDYQ01000129">
    <property type="protein sequence ID" value="PRP81246.1"/>
    <property type="molecule type" value="Genomic_DNA"/>
</dbReference>
<dbReference type="Gene3D" id="2.60.40.10">
    <property type="entry name" value="Immunoglobulins"/>
    <property type="match status" value="2"/>
</dbReference>
<dbReference type="CDD" id="cd00102">
    <property type="entry name" value="IPT"/>
    <property type="match status" value="2"/>
</dbReference>
<dbReference type="Pfam" id="PF01833">
    <property type="entry name" value="TIG"/>
    <property type="match status" value="2"/>
</dbReference>